<dbReference type="PROSITE" id="PS50937">
    <property type="entry name" value="HTH_MERR_2"/>
    <property type="match status" value="1"/>
</dbReference>
<evidence type="ECO:0000259" key="5">
    <source>
        <dbReference type="PROSITE" id="PS50937"/>
    </source>
</evidence>
<dbReference type="InterPro" id="IPR012925">
    <property type="entry name" value="TipAS_dom"/>
</dbReference>
<dbReference type="InterPro" id="IPR009061">
    <property type="entry name" value="DNA-bd_dom_put_sf"/>
</dbReference>
<keyword evidence="1" id="KW-0678">Repressor</keyword>
<keyword evidence="3" id="KW-0238">DNA-binding</keyword>
<proteinExistence type="predicted"/>
<evidence type="ECO:0000313" key="6">
    <source>
        <dbReference type="EMBL" id="MFC4242469.1"/>
    </source>
</evidence>
<dbReference type="Gene3D" id="1.10.1660.10">
    <property type="match status" value="1"/>
</dbReference>
<dbReference type="InterPro" id="IPR036244">
    <property type="entry name" value="TipA-like_antibiotic-bd"/>
</dbReference>
<dbReference type="EMBL" id="JBHSCN010000002">
    <property type="protein sequence ID" value="MFC4242469.1"/>
    <property type="molecule type" value="Genomic_DNA"/>
</dbReference>
<feature type="domain" description="HTH merR-type" evidence="5">
    <location>
        <begin position="8"/>
        <end position="77"/>
    </location>
</feature>
<evidence type="ECO:0000313" key="7">
    <source>
        <dbReference type="Proteomes" id="UP001595900"/>
    </source>
</evidence>
<dbReference type="SUPFAM" id="SSF46955">
    <property type="entry name" value="Putative DNA-binding domain"/>
    <property type="match status" value="1"/>
</dbReference>
<keyword evidence="4" id="KW-0804">Transcription</keyword>
<dbReference type="PANTHER" id="PTHR30204:SF69">
    <property type="entry name" value="MERR-FAMILY TRANSCRIPTIONAL REGULATOR"/>
    <property type="match status" value="1"/>
</dbReference>
<dbReference type="Gene3D" id="1.10.490.50">
    <property type="entry name" value="Antibiotic binding domain of TipA-like multidrug resistance regulators"/>
    <property type="match status" value="1"/>
</dbReference>
<dbReference type="SUPFAM" id="SSF89082">
    <property type="entry name" value="Antibiotic binding domain of TipA-like multidrug resistance regulators"/>
    <property type="match status" value="1"/>
</dbReference>
<comment type="caution">
    <text evidence="6">The sequence shown here is derived from an EMBL/GenBank/DDBJ whole genome shotgun (WGS) entry which is preliminary data.</text>
</comment>
<dbReference type="SMART" id="SM00422">
    <property type="entry name" value="HTH_MERR"/>
    <property type="match status" value="1"/>
</dbReference>
<dbReference type="Pfam" id="PF13411">
    <property type="entry name" value="MerR_1"/>
    <property type="match status" value="1"/>
</dbReference>
<sequence length="259" mass="28457">MHEERTTEWPIGAVATMSGTTNRTLRHYGEIGLLTPSRVGANGQRFYDRDGLVRLQRILLLRELGLGLSAVADVLDHEDDTAAALEAHLGWLEAERDRLDRQLASVTRTLHALRQGTELTVTEIFDGFDHTAHKDEVEHRWGADAYAAGNRWWESKSAADKDDFRAALAARTRAWIELAATDASPEAAAAQLLARAHVEWLRSIPGTPAADGDAAQLNAYILGLAQWYVDDERFASNYGGRDGAAFVKSALEHFAGANL</sequence>
<evidence type="ECO:0000256" key="1">
    <source>
        <dbReference type="ARBA" id="ARBA00022491"/>
    </source>
</evidence>
<name>A0ABV8Q5R5_9MICO</name>
<keyword evidence="7" id="KW-1185">Reference proteome</keyword>
<gene>
    <name evidence="6" type="ORF">ACFOYW_03710</name>
</gene>
<evidence type="ECO:0000256" key="4">
    <source>
        <dbReference type="ARBA" id="ARBA00023163"/>
    </source>
</evidence>
<accession>A0ABV8Q5R5</accession>
<evidence type="ECO:0000256" key="3">
    <source>
        <dbReference type="ARBA" id="ARBA00023125"/>
    </source>
</evidence>
<reference evidence="7" key="1">
    <citation type="journal article" date="2019" name="Int. J. Syst. Evol. Microbiol.">
        <title>The Global Catalogue of Microorganisms (GCM) 10K type strain sequencing project: providing services to taxonomists for standard genome sequencing and annotation.</title>
        <authorList>
            <consortium name="The Broad Institute Genomics Platform"/>
            <consortium name="The Broad Institute Genome Sequencing Center for Infectious Disease"/>
            <person name="Wu L."/>
            <person name="Ma J."/>
        </authorList>
    </citation>
    <scope>NUCLEOTIDE SEQUENCE [LARGE SCALE GENOMIC DNA]</scope>
    <source>
        <strain evidence="7">CGMCC 1.10363</strain>
    </source>
</reference>
<dbReference type="PANTHER" id="PTHR30204">
    <property type="entry name" value="REDOX-CYCLING DRUG-SENSING TRANSCRIPTIONAL ACTIVATOR SOXR"/>
    <property type="match status" value="1"/>
</dbReference>
<dbReference type="Pfam" id="PF07739">
    <property type="entry name" value="TipAS"/>
    <property type="match status" value="1"/>
</dbReference>
<protein>
    <submittedName>
        <fullName evidence="6">MerR family transcriptional regulator</fullName>
    </submittedName>
</protein>
<dbReference type="RefSeq" id="WP_390227300.1">
    <property type="nucleotide sequence ID" value="NZ_JBHSCN010000002.1"/>
</dbReference>
<keyword evidence="2" id="KW-0805">Transcription regulation</keyword>
<organism evidence="6 7">
    <name type="scientific">Gryllotalpicola reticulitermitis</name>
    <dbReference type="NCBI Taxonomy" id="1184153"/>
    <lineage>
        <taxon>Bacteria</taxon>
        <taxon>Bacillati</taxon>
        <taxon>Actinomycetota</taxon>
        <taxon>Actinomycetes</taxon>
        <taxon>Micrococcales</taxon>
        <taxon>Microbacteriaceae</taxon>
        <taxon>Gryllotalpicola</taxon>
    </lineage>
</organism>
<dbReference type="Proteomes" id="UP001595900">
    <property type="component" value="Unassembled WGS sequence"/>
</dbReference>
<evidence type="ECO:0000256" key="2">
    <source>
        <dbReference type="ARBA" id="ARBA00023015"/>
    </source>
</evidence>
<dbReference type="InterPro" id="IPR000551">
    <property type="entry name" value="MerR-type_HTH_dom"/>
</dbReference>
<dbReference type="CDD" id="cd01106">
    <property type="entry name" value="HTH_TipAL-Mta"/>
    <property type="match status" value="1"/>
</dbReference>
<dbReference type="InterPro" id="IPR047057">
    <property type="entry name" value="MerR_fam"/>
</dbReference>